<dbReference type="InParanoid" id="A0A0C3GZ43"/>
<dbReference type="OrthoDB" id="5400196at2759"/>
<name>A0A0C3GZ43_OIDMZ</name>
<evidence type="ECO:0000256" key="1">
    <source>
        <dbReference type="SAM" id="Phobius"/>
    </source>
</evidence>
<keyword evidence="1" id="KW-1133">Transmembrane helix</keyword>
<feature type="transmembrane region" description="Helical" evidence="1">
    <location>
        <begin position="157"/>
        <end position="177"/>
    </location>
</feature>
<evidence type="ECO:0000313" key="3">
    <source>
        <dbReference type="Proteomes" id="UP000054321"/>
    </source>
</evidence>
<organism evidence="2 3">
    <name type="scientific">Oidiodendron maius (strain Zn)</name>
    <dbReference type="NCBI Taxonomy" id="913774"/>
    <lineage>
        <taxon>Eukaryota</taxon>
        <taxon>Fungi</taxon>
        <taxon>Dikarya</taxon>
        <taxon>Ascomycota</taxon>
        <taxon>Pezizomycotina</taxon>
        <taxon>Leotiomycetes</taxon>
        <taxon>Leotiomycetes incertae sedis</taxon>
        <taxon>Myxotrichaceae</taxon>
        <taxon>Oidiodendron</taxon>
    </lineage>
</organism>
<feature type="transmembrane region" description="Helical" evidence="1">
    <location>
        <begin position="559"/>
        <end position="578"/>
    </location>
</feature>
<feature type="transmembrane region" description="Helical" evidence="1">
    <location>
        <begin position="93"/>
        <end position="110"/>
    </location>
</feature>
<proteinExistence type="predicted"/>
<accession>A0A0C3GZ43</accession>
<evidence type="ECO:0000313" key="2">
    <source>
        <dbReference type="EMBL" id="KIM96444.1"/>
    </source>
</evidence>
<keyword evidence="3" id="KW-1185">Reference proteome</keyword>
<sequence>MYKYDALVQNGQNTTHPVTVLDTQHNDSDLKNKVVAEPHPSFHSAALPGRSRNISLALAALLLHIALVALLVVVVLVPISLTSSGSLSSQNNTLYITGITVIATLATSFTKNQIRELWLRNVDVRLSRGDNPGLANTYWRTALGVASTRETMGHWDIYFTFLAAALSTTAIVAGLAASPATRLVPYEYLLADAFDYSCVKTSDSISSAGNSWKLSNGSYLSVGVNYQFCPTIEPLTLMGTMNVLDPQDYGYADLGVAVRQAALGAPGSIYSTLNPPNSIQLVSPLNNTLDQFGASLMSTSTCAPVLTSNPVQCSKGNASFSSGYLTIASDDGSCSSSLYVGSNPSNNGGWSTGNMCSRGAVGQATVVAAGLNSDAYYAAVSMGDVDWINEDYNDSFYPLVYGIICAVDTSTAIQLRNLTLTFSDPFGQSRAYSRVLDADESSPCYSDFQGTPISSVNDKLKAISAFGPWQLLPYSFFELIRPFIQTTQLIASENTNHSLWVRAPPFAYANSRNALEDVLGVASALALARTTIVGGSGADRYIGSATIAYNRIGIGKRLALLYVLPSLTTVVILVWLLATTPRKGLLISSSRLVDLCEFAHRGDLHSTS</sequence>
<keyword evidence="1" id="KW-0812">Transmembrane</keyword>
<protein>
    <submittedName>
        <fullName evidence="2">Uncharacterized protein</fullName>
    </submittedName>
</protein>
<dbReference type="AlphaFoldDB" id="A0A0C3GZ43"/>
<dbReference type="EMBL" id="KN832884">
    <property type="protein sequence ID" value="KIM96444.1"/>
    <property type="molecule type" value="Genomic_DNA"/>
</dbReference>
<dbReference type="HOGENOM" id="CLU_463784_0_0_1"/>
<dbReference type="Proteomes" id="UP000054321">
    <property type="component" value="Unassembled WGS sequence"/>
</dbReference>
<reference evidence="2 3" key="1">
    <citation type="submission" date="2014-04" db="EMBL/GenBank/DDBJ databases">
        <authorList>
            <consortium name="DOE Joint Genome Institute"/>
            <person name="Kuo A."/>
            <person name="Martino E."/>
            <person name="Perotto S."/>
            <person name="Kohler A."/>
            <person name="Nagy L.G."/>
            <person name="Floudas D."/>
            <person name="Copeland A."/>
            <person name="Barry K.W."/>
            <person name="Cichocki N."/>
            <person name="Veneault-Fourrey C."/>
            <person name="LaButti K."/>
            <person name="Lindquist E.A."/>
            <person name="Lipzen A."/>
            <person name="Lundell T."/>
            <person name="Morin E."/>
            <person name="Murat C."/>
            <person name="Sun H."/>
            <person name="Tunlid A."/>
            <person name="Henrissat B."/>
            <person name="Grigoriev I.V."/>
            <person name="Hibbett D.S."/>
            <person name="Martin F."/>
            <person name="Nordberg H.P."/>
            <person name="Cantor M.N."/>
            <person name="Hua S.X."/>
        </authorList>
    </citation>
    <scope>NUCLEOTIDE SEQUENCE [LARGE SCALE GENOMIC DNA]</scope>
    <source>
        <strain evidence="2 3">Zn</strain>
    </source>
</reference>
<reference evidence="3" key="2">
    <citation type="submission" date="2015-01" db="EMBL/GenBank/DDBJ databases">
        <title>Evolutionary Origins and Diversification of the Mycorrhizal Mutualists.</title>
        <authorList>
            <consortium name="DOE Joint Genome Institute"/>
            <consortium name="Mycorrhizal Genomics Consortium"/>
            <person name="Kohler A."/>
            <person name="Kuo A."/>
            <person name="Nagy L.G."/>
            <person name="Floudas D."/>
            <person name="Copeland A."/>
            <person name="Barry K.W."/>
            <person name="Cichocki N."/>
            <person name="Veneault-Fourrey C."/>
            <person name="LaButti K."/>
            <person name="Lindquist E.A."/>
            <person name="Lipzen A."/>
            <person name="Lundell T."/>
            <person name="Morin E."/>
            <person name="Murat C."/>
            <person name="Riley R."/>
            <person name="Ohm R."/>
            <person name="Sun H."/>
            <person name="Tunlid A."/>
            <person name="Henrissat B."/>
            <person name="Grigoriev I.V."/>
            <person name="Hibbett D.S."/>
            <person name="Martin F."/>
        </authorList>
    </citation>
    <scope>NUCLEOTIDE SEQUENCE [LARGE SCALE GENOMIC DNA]</scope>
    <source>
        <strain evidence="3">Zn</strain>
    </source>
</reference>
<keyword evidence="1" id="KW-0472">Membrane</keyword>
<feature type="transmembrane region" description="Helical" evidence="1">
    <location>
        <begin position="56"/>
        <end position="81"/>
    </location>
</feature>
<gene>
    <name evidence="2" type="ORF">OIDMADRAFT_148305</name>
</gene>